<dbReference type="HAMAP" id="MF_01373">
    <property type="entry name" value="LpqB_lipoprot"/>
    <property type="match status" value="1"/>
</dbReference>
<dbReference type="InterPro" id="IPR059026">
    <property type="entry name" value="LpqB_N"/>
</dbReference>
<dbReference type="PROSITE" id="PS51257">
    <property type="entry name" value="PROKAR_LIPOPROTEIN"/>
    <property type="match status" value="1"/>
</dbReference>
<name>A0A9X3LUT7_9CORY</name>
<feature type="domain" description="GerMN" evidence="8">
    <location>
        <begin position="204"/>
        <end position="290"/>
    </location>
</feature>
<dbReference type="Proteomes" id="UP001146468">
    <property type="component" value="Unassembled WGS sequence"/>
</dbReference>
<evidence type="ECO:0000256" key="3">
    <source>
        <dbReference type="ARBA" id="ARBA00023136"/>
    </source>
</evidence>
<sequence>MRGRKLRTTLVAAATVPVLFIATGCATLPTNTEPHALGTFEQRPDTVLDQAPADGMEPDLLLREFFAASANPTGNFEVARKYLTKEMGEAWKPSESTLVLDTFEISSRATTETNKRLYSVTGRIIGTLEPGGAFTPAHRGYEATMELVQENGQWRLSNLPNDVVVDRTDMRNHYEPRNLYFYDSTGQRLIADRRWVFSRVSSIGSALLAMLVDGPSDRIAPAITPTLPKDSTTVAYTGMKDGVYEFTGLAGADEQTRARFAAQIAWTLQGAGEVGPYQVSADGTGLLGDSLDVTTDEFESLNPVPVAEDGPDLYTLSNGTVSAVTDLDSVAPTKVERVAGLSSLGNISQIDIGDDGLYAAAVNVDDEHQSLVVGTLGGNSREVLVAGSLTRPSLEPDHSGAWVVEDGKRVMRAMRSPATGEVVVNEVELTLPDTISTTPVQGRNSEGAEEGATGEITVLRLSRTGARVAMVIDGHLVVGVVERREDGKRAIVNTVKYAADLDGSAVSADWQPDGSLLVGTSNRQAPIVRVDQDGFATTTLPSGNIGGPVVAVGANSEMMYITDSKVIMRMPTTTRDSLNWREVPGLQGVRAAPVLPKP</sequence>
<evidence type="ECO:0000313" key="10">
    <source>
        <dbReference type="Proteomes" id="UP001146468"/>
    </source>
</evidence>
<dbReference type="InterPro" id="IPR019606">
    <property type="entry name" value="GerMN"/>
</dbReference>
<evidence type="ECO:0000256" key="6">
    <source>
        <dbReference type="HAMAP-Rule" id="MF_01373"/>
    </source>
</evidence>
<comment type="caution">
    <text evidence="9">The sequence shown here is derived from an EMBL/GenBank/DDBJ whole genome shotgun (WGS) entry which is preliminary data.</text>
</comment>
<dbReference type="Pfam" id="PF10646">
    <property type="entry name" value="Germane"/>
    <property type="match status" value="1"/>
</dbReference>
<protein>
    <recommendedName>
        <fullName evidence="6">Lipoprotein LpqB</fullName>
    </recommendedName>
</protein>
<feature type="chain" id="PRO_5040774118" description="Lipoprotein LpqB" evidence="7">
    <location>
        <begin position="22"/>
        <end position="598"/>
    </location>
</feature>
<evidence type="ECO:0000256" key="5">
    <source>
        <dbReference type="ARBA" id="ARBA00023288"/>
    </source>
</evidence>
<accession>A0A9X3LUT7</accession>
<evidence type="ECO:0000256" key="2">
    <source>
        <dbReference type="ARBA" id="ARBA00022729"/>
    </source>
</evidence>
<keyword evidence="10" id="KW-1185">Reference proteome</keyword>
<evidence type="ECO:0000313" key="9">
    <source>
        <dbReference type="EMBL" id="MCZ9293575.1"/>
    </source>
</evidence>
<gene>
    <name evidence="6" type="primary">lpqB</name>
    <name evidence="9" type="ORF">L8U60_03615</name>
</gene>
<keyword evidence="5 6" id="KW-0449">Lipoprotein</keyword>
<evidence type="ECO:0000256" key="1">
    <source>
        <dbReference type="ARBA" id="ARBA00022475"/>
    </source>
</evidence>
<evidence type="ECO:0000259" key="8">
    <source>
        <dbReference type="SMART" id="SM00909"/>
    </source>
</evidence>
<comment type="similarity">
    <text evidence="6">Belongs to the LpqB lipoprotein family.</text>
</comment>
<evidence type="ECO:0000256" key="7">
    <source>
        <dbReference type="SAM" id="SignalP"/>
    </source>
</evidence>
<keyword evidence="3 6" id="KW-0472">Membrane</keyword>
<keyword evidence="2 6" id="KW-0732">Signal</keyword>
<comment type="subcellular location">
    <subcellularLocation>
        <location evidence="6">Cell membrane</location>
        <topology evidence="6">Lipid-anchor</topology>
    </subcellularLocation>
</comment>
<reference evidence="9" key="1">
    <citation type="submission" date="2022-02" db="EMBL/GenBank/DDBJ databases">
        <title>Corynebacterium sp. from urogenital microbiome.</title>
        <authorList>
            <person name="Cappelli E.A."/>
            <person name="Ribeiro T.G."/>
            <person name="Peixe L."/>
        </authorList>
    </citation>
    <scope>NUCLEOTIDE SEQUENCE</scope>
    <source>
        <strain evidence="9">C8Ua_172</strain>
    </source>
</reference>
<evidence type="ECO:0000256" key="4">
    <source>
        <dbReference type="ARBA" id="ARBA00023139"/>
    </source>
</evidence>
<dbReference type="GO" id="GO:0005886">
    <property type="term" value="C:plasma membrane"/>
    <property type="evidence" value="ECO:0007669"/>
    <property type="project" value="UniProtKB-SubCell"/>
</dbReference>
<dbReference type="InterPro" id="IPR018910">
    <property type="entry name" value="LpqB_C"/>
</dbReference>
<dbReference type="EMBL" id="JAKMUS010000004">
    <property type="protein sequence ID" value="MCZ9293575.1"/>
    <property type="molecule type" value="Genomic_DNA"/>
</dbReference>
<organism evidence="9 10">
    <name type="scientific">Corynebacterium meitnerae</name>
    <dbReference type="NCBI Taxonomy" id="2913498"/>
    <lineage>
        <taxon>Bacteria</taxon>
        <taxon>Bacillati</taxon>
        <taxon>Actinomycetota</taxon>
        <taxon>Actinomycetes</taxon>
        <taxon>Mycobacteriales</taxon>
        <taxon>Corynebacteriaceae</taxon>
        <taxon>Corynebacterium</taxon>
    </lineage>
</organism>
<proteinExistence type="inferred from homology"/>
<dbReference type="SMART" id="SM00909">
    <property type="entry name" value="Germane"/>
    <property type="match status" value="1"/>
</dbReference>
<dbReference type="Pfam" id="PF10647">
    <property type="entry name" value="Gmad1"/>
    <property type="match status" value="1"/>
</dbReference>
<keyword evidence="4 6" id="KW-0564">Palmitate</keyword>
<keyword evidence="1 6" id="KW-1003">Cell membrane</keyword>
<dbReference type="RefSeq" id="WP_269965032.1">
    <property type="nucleotide sequence ID" value="NZ_JAKMUS010000004.1"/>
</dbReference>
<feature type="signal peptide" evidence="7">
    <location>
        <begin position="1"/>
        <end position="21"/>
    </location>
</feature>
<dbReference type="Pfam" id="PF25976">
    <property type="entry name" value="LpqB_N"/>
    <property type="match status" value="1"/>
</dbReference>
<dbReference type="InterPro" id="IPR023959">
    <property type="entry name" value="LpqB"/>
</dbReference>
<dbReference type="AlphaFoldDB" id="A0A9X3LUT7"/>